<evidence type="ECO:0000313" key="2">
    <source>
        <dbReference type="EMBL" id="AEW04349.1"/>
    </source>
</evidence>
<dbReference type="Proteomes" id="UP000005439">
    <property type="component" value="Chromosome"/>
</dbReference>
<dbReference type="PANTHER" id="PTHR33169:SF14">
    <property type="entry name" value="TRANSCRIPTIONAL REGULATOR RV3488"/>
    <property type="match status" value="1"/>
</dbReference>
<dbReference type="InterPro" id="IPR052509">
    <property type="entry name" value="Metal_resp_DNA-bind_regulator"/>
</dbReference>
<dbReference type="Gene3D" id="1.10.10.10">
    <property type="entry name" value="Winged helix-like DNA-binding domain superfamily/Winged helix DNA-binding domain"/>
    <property type="match status" value="1"/>
</dbReference>
<dbReference type="STRING" id="679936.Sulac_0846"/>
<dbReference type="EMBL" id="CP003179">
    <property type="protein sequence ID" value="AEW04349.1"/>
    <property type="molecule type" value="Genomic_DNA"/>
</dbReference>
<evidence type="ECO:0000259" key="1">
    <source>
        <dbReference type="Pfam" id="PF03551"/>
    </source>
</evidence>
<proteinExistence type="predicted"/>
<keyword evidence="3" id="KW-1185">Reference proteome</keyword>
<organism evidence="2 3">
    <name type="scientific">Sulfobacillus acidophilus (strain ATCC 700253 / DSM 10332 / NAL)</name>
    <dbReference type="NCBI Taxonomy" id="679936"/>
    <lineage>
        <taxon>Bacteria</taxon>
        <taxon>Bacillati</taxon>
        <taxon>Bacillota</taxon>
        <taxon>Clostridia</taxon>
        <taxon>Eubacteriales</taxon>
        <taxon>Clostridiales Family XVII. Incertae Sedis</taxon>
        <taxon>Sulfobacillus</taxon>
    </lineage>
</organism>
<dbReference type="InterPro" id="IPR005149">
    <property type="entry name" value="Tscrpt_reg_PadR_N"/>
</dbReference>
<dbReference type="InterPro" id="IPR036390">
    <property type="entry name" value="WH_DNA-bd_sf"/>
</dbReference>
<feature type="domain" description="Transcription regulator PadR N-terminal" evidence="1">
    <location>
        <begin position="17"/>
        <end position="91"/>
    </location>
</feature>
<reference evidence="3" key="1">
    <citation type="submission" date="2011-12" db="EMBL/GenBank/DDBJ databases">
        <title>The complete genome of chromosome of Sulfobacillus acidophilus DSM 10332.</title>
        <authorList>
            <person name="Lucas S."/>
            <person name="Han J."/>
            <person name="Lapidus A."/>
            <person name="Bruce D."/>
            <person name="Goodwin L."/>
            <person name="Pitluck S."/>
            <person name="Peters L."/>
            <person name="Kyrpides N."/>
            <person name="Mavromatis K."/>
            <person name="Ivanova N."/>
            <person name="Mikhailova N."/>
            <person name="Chertkov O."/>
            <person name="Saunders E."/>
            <person name="Detter J.C."/>
            <person name="Tapia R."/>
            <person name="Han C."/>
            <person name="Land M."/>
            <person name="Hauser L."/>
            <person name="Markowitz V."/>
            <person name="Cheng J.-F."/>
            <person name="Hugenholtz P."/>
            <person name="Woyke T."/>
            <person name="Wu D."/>
            <person name="Pukall R."/>
            <person name="Gehrich-Schroeter G."/>
            <person name="Schneider S."/>
            <person name="Klenk H.-P."/>
            <person name="Eisen J.A."/>
        </authorList>
    </citation>
    <scope>NUCLEOTIDE SEQUENCE [LARGE SCALE GENOMIC DNA]</scope>
    <source>
        <strain evidence="3">ATCC 700253 / DSM 10332 / NAL</strain>
    </source>
</reference>
<dbReference type="HOGENOM" id="CLU_063440_5_2_9"/>
<sequence>MTEARTYQTGKHLEAFLLLLIGQKPDHGGALMDRLTALIPPAWTVDPGRVYRILRGMEQEGLVTSQWIAEESGAPVRLYELTAEGHRRLREWKEDILIRRQSFDAFLTLYETVMPETP</sequence>
<dbReference type="SUPFAM" id="SSF46785">
    <property type="entry name" value="Winged helix' DNA-binding domain"/>
    <property type="match status" value="1"/>
</dbReference>
<accession>G8TS23</accession>
<reference evidence="2 3" key="2">
    <citation type="journal article" date="2012" name="Stand. Genomic Sci.">
        <title>Complete genome sequence of the moderately thermophilic mineral-sulfide-oxidizing firmicute Sulfobacillus acidophilus type strain (NAL(T)).</title>
        <authorList>
            <person name="Anderson I."/>
            <person name="Chertkov O."/>
            <person name="Chen A."/>
            <person name="Saunders E."/>
            <person name="Lapidus A."/>
            <person name="Nolan M."/>
            <person name="Lucas S."/>
            <person name="Hammon N."/>
            <person name="Deshpande S."/>
            <person name="Cheng J.F."/>
            <person name="Han C."/>
            <person name="Tapia R."/>
            <person name="Goodwin L.A."/>
            <person name="Pitluck S."/>
            <person name="Liolios K."/>
            <person name="Pagani I."/>
            <person name="Ivanova N."/>
            <person name="Mikhailova N."/>
            <person name="Pati A."/>
            <person name="Palaniappan K."/>
            <person name="Land M."/>
            <person name="Pan C."/>
            <person name="Rohde M."/>
            <person name="Pukall R."/>
            <person name="Goker M."/>
            <person name="Detter J.C."/>
            <person name="Woyke T."/>
            <person name="Bristow J."/>
            <person name="Eisen J.A."/>
            <person name="Markowitz V."/>
            <person name="Hugenholtz P."/>
            <person name="Kyrpides N.C."/>
            <person name="Klenk H.P."/>
            <person name="Mavromatis K."/>
        </authorList>
    </citation>
    <scope>NUCLEOTIDE SEQUENCE [LARGE SCALE GENOMIC DNA]</scope>
    <source>
        <strain evidence="3">ATCC 700253 / DSM 10332 / NAL</strain>
    </source>
</reference>
<dbReference type="KEGG" id="sap:Sulac_0846"/>
<dbReference type="Pfam" id="PF03551">
    <property type="entry name" value="PadR"/>
    <property type="match status" value="1"/>
</dbReference>
<dbReference type="PATRIC" id="fig|679936.5.peg.897"/>
<protein>
    <submittedName>
        <fullName evidence="2">Transcriptional regulator, PadR family</fullName>
    </submittedName>
</protein>
<evidence type="ECO:0000313" key="3">
    <source>
        <dbReference type="Proteomes" id="UP000005439"/>
    </source>
</evidence>
<dbReference type="InterPro" id="IPR036388">
    <property type="entry name" value="WH-like_DNA-bd_sf"/>
</dbReference>
<dbReference type="PANTHER" id="PTHR33169">
    <property type="entry name" value="PADR-FAMILY TRANSCRIPTIONAL REGULATOR"/>
    <property type="match status" value="1"/>
</dbReference>
<name>G8TS23_SULAD</name>
<gene>
    <name evidence="2" type="ordered locus">Sulac_0846</name>
</gene>
<dbReference type="AlphaFoldDB" id="G8TS23"/>